<dbReference type="Proteomes" id="UP000838756">
    <property type="component" value="Unassembled WGS sequence"/>
</dbReference>
<protein>
    <submittedName>
        <fullName evidence="2">Jg4110 protein</fullName>
    </submittedName>
</protein>
<name>A0A8S4RRM2_9NEOP</name>
<reference evidence="2" key="1">
    <citation type="submission" date="2022-03" db="EMBL/GenBank/DDBJ databases">
        <authorList>
            <person name="Lindestad O."/>
        </authorList>
    </citation>
    <scope>NUCLEOTIDE SEQUENCE</scope>
</reference>
<keyword evidence="3" id="KW-1185">Reference proteome</keyword>
<sequence>MYIVIRIQMHGSMESTPKSHAPTLITVLVLSLISSSSIYHYHRKLSKQKGQPLLLDLSVQLKICNFEAF</sequence>
<feature type="transmembrane region" description="Helical" evidence="1">
    <location>
        <begin position="20"/>
        <end position="41"/>
    </location>
</feature>
<comment type="caution">
    <text evidence="2">The sequence shown here is derived from an EMBL/GenBank/DDBJ whole genome shotgun (WGS) entry which is preliminary data.</text>
</comment>
<dbReference type="AlphaFoldDB" id="A0A8S4RRM2"/>
<dbReference type="EMBL" id="CAKXAJ010025562">
    <property type="protein sequence ID" value="CAH2241041.1"/>
    <property type="molecule type" value="Genomic_DNA"/>
</dbReference>
<keyword evidence="1" id="KW-0472">Membrane</keyword>
<keyword evidence="1" id="KW-1133">Transmembrane helix</keyword>
<evidence type="ECO:0000256" key="1">
    <source>
        <dbReference type="SAM" id="Phobius"/>
    </source>
</evidence>
<keyword evidence="1" id="KW-0812">Transmembrane</keyword>
<accession>A0A8S4RRM2</accession>
<gene>
    <name evidence="2" type="primary">jg4110</name>
    <name evidence="2" type="ORF">PAEG_LOCUS17510</name>
</gene>
<proteinExistence type="predicted"/>
<evidence type="ECO:0000313" key="2">
    <source>
        <dbReference type="EMBL" id="CAH2241041.1"/>
    </source>
</evidence>
<organism evidence="2 3">
    <name type="scientific">Pararge aegeria aegeria</name>
    <dbReference type="NCBI Taxonomy" id="348720"/>
    <lineage>
        <taxon>Eukaryota</taxon>
        <taxon>Metazoa</taxon>
        <taxon>Ecdysozoa</taxon>
        <taxon>Arthropoda</taxon>
        <taxon>Hexapoda</taxon>
        <taxon>Insecta</taxon>
        <taxon>Pterygota</taxon>
        <taxon>Neoptera</taxon>
        <taxon>Endopterygota</taxon>
        <taxon>Lepidoptera</taxon>
        <taxon>Glossata</taxon>
        <taxon>Ditrysia</taxon>
        <taxon>Papilionoidea</taxon>
        <taxon>Nymphalidae</taxon>
        <taxon>Satyrinae</taxon>
        <taxon>Satyrini</taxon>
        <taxon>Parargina</taxon>
        <taxon>Pararge</taxon>
    </lineage>
</organism>
<evidence type="ECO:0000313" key="3">
    <source>
        <dbReference type="Proteomes" id="UP000838756"/>
    </source>
</evidence>